<accession>A0ACC5ZR65</accession>
<comment type="caution">
    <text evidence="1">The sequence shown here is derived from an EMBL/GenBank/DDBJ whole genome shotgun (WGS) entry which is preliminary data.</text>
</comment>
<keyword evidence="1" id="KW-0456">Lyase</keyword>
<organism evidence="1 2">
    <name type="scientific">Lutimaribacter degradans</name>
    <dbReference type="NCBI Taxonomy" id="2945989"/>
    <lineage>
        <taxon>Bacteria</taxon>
        <taxon>Pseudomonadati</taxon>
        <taxon>Pseudomonadota</taxon>
        <taxon>Alphaproteobacteria</taxon>
        <taxon>Rhodobacterales</taxon>
        <taxon>Roseobacteraceae</taxon>
        <taxon>Lutimaribacter</taxon>
    </lineage>
</organism>
<protein>
    <submittedName>
        <fullName evidence="1">Deoxyribodipyrimidine photo-lyase</fullName>
        <ecNumber evidence="1">4.1.99.3</ecNumber>
    </submittedName>
</protein>
<dbReference type="Proteomes" id="UP001203036">
    <property type="component" value="Unassembled WGS sequence"/>
</dbReference>
<evidence type="ECO:0000313" key="2">
    <source>
        <dbReference type="Proteomes" id="UP001203036"/>
    </source>
</evidence>
<proteinExistence type="predicted"/>
<keyword evidence="2" id="KW-1185">Reference proteome</keyword>
<sequence length="505" mass="56453">MTGPVIFWFKRDLRLHDSPALARAAALGPVIPLYIIEPELWRQTDASGRQYAFLRECLKELSAEVQGVGGALVIRVGNAPGVLEELRRHHGARQLVSHEETGNAWTYARDRAVARWARGQGVAWHELPQSGVVRRLSGRDGWAARRERFVRQPQVLPRGMRLVSGVASDAMPGAAALGMAPDPCPGRQPGGRAAGLALLNSFLHERGRAYRSAMSSPLSGETACSRLSPHLAFGSLSGREAAQAATARAGAIKGQKGWHGSVKSFQSRLAWRDHFMQKLEDQPDIEWRCLHPAYEGLRPRDTDAARLHAWATGQTGLPFVDACMRYLNHTGWLNFRMRSMVMAVASYHLWLDWRATGPVLARLFTDYEPGIHWSQVQMQSGTTGMNTIRIYNPVKQGHDQDPAGAFTRRWVPELAELPDEYLQEPWRWPNAGRVLGRAYPEPMVDVKRAARAARDAVWAVRKRDGFRQAAQTIVHKHASRRDSAGHFIRDPEPGVGQDRQLRFDL</sequence>
<dbReference type="EMBL" id="JAMQGO010000001">
    <property type="protein sequence ID" value="MCM2560813.1"/>
    <property type="molecule type" value="Genomic_DNA"/>
</dbReference>
<evidence type="ECO:0000313" key="1">
    <source>
        <dbReference type="EMBL" id="MCM2560813.1"/>
    </source>
</evidence>
<gene>
    <name evidence="1" type="ORF">M8744_01525</name>
</gene>
<dbReference type="EC" id="4.1.99.3" evidence="1"/>
<name>A0ACC5ZR65_9RHOB</name>
<reference evidence="1" key="1">
    <citation type="submission" date="2022-06" db="EMBL/GenBank/DDBJ databases">
        <title>Lutimaribacter sp. EGI FJ00013, a novel bacterium isolated from a salt lake sediment enrichment.</title>
        <authorList>
            <person name="Gao L."/>
            <person name="Fang B.-Z."/>
            <person name="Li W.-J."/>
        </authorList>
    </citation>
    <scope>NUCLEOTIDE SEQUENCE</scope>
    <source>
        <strain evidence="1">EGI FJ00013</strain>
    </source>
</reference>